<accession>A0A0Q0XIZ1</accession>
<dbReference type="InterPro" id="IPR012334">
    <property type="entry name" value="Pectin_lyas_fold"/>
</dbReference>
<dbReference type="OrthoDB" id="9763537at2"/>
<dbReference type="PANTHER" id="PTHR36453:SF1">
    <property type="entry name" value="RIGHT HANDED BETA HELIX DOMAIN-CONTAINING PROTEIN"/>
    <property type="match status" value="1"/>
</dbReference>
<name>A0A0Q0XIZ1_9FLAO</name>
<feature type="domain" description="Right handed beta helix" evidence="2">
    <location>
        <begin position="331"/>
        <end position="493"/>
    </location>
</feature>
<comment type="caution">
    <text evidence="3">The sequence shown here is derived from an EMBL/GenBank/DDBJ whole genome shotgun (WGS) entry which is preliminary data.</text>
</comment>
<dbReference type="STRING" id="346185.AAY42_01345"/>
<dbReference type="EMBL" id="LCTZ01000002">
    <property type="protein sequence ID" value="KQC28690.1"/>
    <property type="molecule type" value="Genomic_DNA"/>
</dbReference>
<dbReference type="AlphaFoldDB" id="A0A0Q0XIZ1"/>
<keyword evidence="1" id="KW-0732">Signal</keyword>
<proteinExistence type="predicted"/>
<keyword evidence="4" id="KW-1185">Reference proteome</keyword>
<sequence>MRNLIILLLLFYVQTSVATDYYVDGNTDRSGDGSKNSPFKTIQEAADIMKPGDVCFIKEGIYFETIVPVNSGTKSTPIVFRPLSKNDKVIITGLDEVPSTLWEKDSKNLFKAKIEMGLNHENQVFMNEKVMIEARWPNTGEDLLKPTLDVMDANTTPVNILDSRLPNYDYTGAHVWIHAGAHWRNWTTKVIGFGKGSLEIENIAPGKGSTSWHVAKEGEEFFVFGCKDALDTDNEWFYDTKDESLYIYRSNGKTPDKSIYIKKRMNAFDLKDKAFIHVKDIEIRAATINMNTESSHIEMDGLKVYYPYHSSQANIYFGQQIDKGIPIMGKHCVLRNSEVAYTSGCGVALYGESNQVINSYIHDTDYIGSYASCVQLRGTNNVISHSTLRRSGRTVIDYAGMHKALIQYCDMSESGMLTSDLGLTYGNVIEGGNSEVRYNWLHDNMDENLDMGLYYDHGTQNIISHHNVVWGVGFGALHINHYAYYHLVYNNTFSAEQHGFESAWGNKYPPDLHGCRFFNNIFSASASITADNYAWGNNLIGYKDLIDNKYLPENSPAIDNGIVLAGINEDFKDEAPDIGAYETNGPKWKVGHDFDNPPKVDTTRSKPLHRNRLENTAFEYGDHLSPWFLVSGEATPELGRKKQITPDTANLRMGNSSIKLGPNAEIAQVVTGLTPNTWYEFAGFLKTENEERAELGVRDHGEMETLSPSFGKHRGIPQNWARSTLHFKTGPSSTSATVFIRRTTDGEGRVFADDCGLIFLKYD</sequence>
<dbReference type="Gene3D" id="2.60.120.260">
    <property type="entry name" value="Galactose-binding domain-like"/>
    <property type="match status" value="1"/>
</dbReference>
<organism evidence="3 4">
    <name type="scientific">Flagellimonas eckloniae</name>
    <dbReference type="NCBI Taxonomy" id="346185"/>
    <lineage>
        <taxon>Bacteria</taxon>
        <taxon>Pseudomonadati</taxon>
        <taxon>Bacteroidota</taxon>
        <taxon>Flavobacteriia</taxon>
        <taxon>Flavobacteriales</taxon>
        <taxon>Flavobacteriaceae</taxon>
        <taxon>Flagellimonas</taxon>
    </lineage>
</organism>
<feature type="chain" id="PRO_5006186574" description="Right handed beta helix domain-containing protein" evidence="1">
    <location>
        <begin position="19"/>
        <end position="763"/>
    </location>
</feature>
<evidence type="ECO:0000259" key="2">
    <source>
        <dbReference type="Pfam" id="PF13229"/>
    </source>
</evidence>
<evidence type="ECO:0000256" key="1">
    <source>
        <dbReference type="SAM" id="SignalP"/>
    </source>
</evidence>
<gene>
    <name evidence="3" type="ORF">AAY42_01345</name>
</gene>
<dbReference type="SUPFAM" id="SSF51126">
    <property type="entry name" value="Pectin lyase-like"/>
    <property type="match status" value="1"/>
</dbReference>
<dbReference type="Proteomes" id="UP000050827">
    <property type="component" value="Unassembled WGS sequence"/>
</dbReference>
<evidence type="ECO:0000313" key="3">
    <source>
        <dbReference type="EMBL" id="KQC28690.1"/>
    </source>
</evidence>
<dbReference type="InterPro" id="IPR039448">
    <property type="entry name" value="Beta_helix"/>
</dbReference>
<reference evidence="3 4" key="1">
    <citation type="submission" date="2015-04" db="EMBL/GenBank/DDBJ databases">
        <title>Complete genome of flavobacterium.</title>
        <authorList>
            <person name="Kwon Y.M."/>
            <person name="Kim S.-J."/>
        </authorList>
    </citation>
    <scope>NUCLEOTIDE SEQUENCE [LARGE SCALE GENOMIC DNA]</scope>
    <source>
        <strain evidence="3 4">DK169</strain>
    </source>
</reference>
<dbReference type="PANTHER" id="PTHR36453">
    <property type="entry name" value="SECRETED PROTEIN-RELATED"/>
    <property type="match status" value="1"/>
</dbReference>
<evidence type="ECO:0000313" key="4">
    <source>
        <dbReference type="Proteomes" id="UP000050827"/>
    </source>
</evidence>
<dbReference type="InterPro" id="IPR011050">
    <property type="entry name" value="Pectin_lyase_fold/virulence"/>
</dbReference>
<feature type="signal peptide" evidence="1">
    <location>
        <begin position="1"/>
        <end position="18"/>
    </location>
</feature>
<dbReference type="Gene3D" id="2.160.20.10">
    <property type="entry name" value="Single-stranded right-handed beta-helix, Pectin lyase-like"/>
    <property type="match status" value="2"/>
</dbReference>
<dbReference type="RefSeq" id="WP_055392217.1">
    <property type="nucleotide sequence ID" value="NZ_LCTZ01000002.1"/>
</dbReference>
<protein>
    <recommendedName>
        <fullName evidence="2">Right handed beta helix domain-containing protein</fullName>
    </recommendedName>
</protein>
<dbReference type="Pfam" id="PF13229">
    <property type="entry name" value="Beta_helix"/>
    <property type="match status" value="1"/>
</dbReference>